<sequence length="93" mass="10869">MKASDVANCLKRFKKKYRFRTSEKELLGKIKDCEVHSISYTVDGGFDLDTGEFHPEERDTCYKVRIRYKSFPSGEVKMLCLIGVKNYQKNVSY</sequence>
<evidence type="ECO:0000313" key="1">
    <source>
        <dbReference type="EMBL" id="SHG50296.1"/>
    </source>
</evidence>
<dbReference type="AlphaFoldDB" id="A0A1M5KBQ9"/>
<reference evidence="2" key="1">
    <citation type="submission" date="2016-11" db="EMBL/GenBank/DDBJ databases">
        <authorList>
            <person name="Varghese N."/>
            <person name="Submissions S."/>
        </authorList>
    </citation>
    <scope>NUCLEOTIDE SEQUENCE [LARGE SCALE GENOMIC DNA]</scope>
    <source>
        <strain evidence="2">DSM 24579</strain>
    </source>
</reference>
<name>A0A1M5KBQ9_SALEC</name>
<accession>A0A1M5KBQ9</accession>
<organism evidence="1 2">
    <name type="scientific">Salegentibacter echinorum</name>
    <dbReference type="NCBI Taxonomy" id="1073325"/>
    <lineage>
        <taxon>Bacteria</taxon>
        <taxon>Pseudomonadati</taxon>
        <taxon>Bacteroidota</taxon>
        <taxon>Flavobacteriia</taxon>
        <taxon>Flavobacteriales</taxon>
        <taxon>Flavobacteriaceae</taxon>
        <taxon>Salegentibacter</taxon>
    </lineage>
</organism>
<dbReference type="EMBL" id="FQVT01000014">
    <property type="protein sequence ID" value="SHG50296.1"/>
    <property type="molecule type" value="Genomic_DNA"/>
</dbReference>
<dbReference type="RefSeq" id="WP_072881061.1">
    <property type="nucleotide sequence ID" value="NZ_FQVT01000014.1"/>
</dbReference>
<keyword evidence="2" id="KW-1185">Reference proteome</keyword>
<evidence type="ECO:0000313" key="2">
    <source>
        <dbReference type="Proteomes" id="UP000183945"/>
    </source>
</evidence>
<dbReference type="Proteomes" id="UP000183945">
    <property type="component" value="Unassembled WGS sequence"/>
</dbReference>
<gene>
    <name evidence="1" type="ORF">SAMN05444483_11417</name>
</gene>
<proteinExistence type="predicted"/>
<protein>
    <submittedName>
        <fullName evidence="1">Uncharacterized protein</fullName>
    </submittedName>
</protein>
<dbReference type="OrthoDB" id="1445683at2"/>